<dbReference type="PANTHER" id="PTHR48100:SF62">
    <property type="entry name" value="GLUCOSYL-3-PHOSPHOGLYCERATE PHOSPHATASE"/>
    <property type="match status" value="1"/>
</dbReference>
<name>A0A9D2EDG2_9MICO</name>
<reference evidence="2" key="1">
    <citation type="journal article" date="2021" name="PeerJ">
        <title>Extensive microbial diversity within the chicken gut microbiome revealed by metagenomics and culture.</title>
        <authorList>
            <person name="Gilroy R."/>
            <person name="Ravi A."/>
            <person name="Getino M."/>
            <person name="Pursley I."/>
            <person name="Horton D.L."/>
            <person name="Alikhan N.F."/>
            <person name="Baker D."/>
            <person name="Gharbi K."/>
            <person name="Hall N."/>
            <person name="Watson M."/>
            <person name="Adriaenssens E.M."/>
            <person name="Foster-Nyarko E."/>
            <person name="Jarju S."/>
            <person name="Secka A."/>
            <person name="Antonio M."/>
            <person name="Oren A."/>
            <person name="Chaudhuri R.R."/>
            <person name="La Ragione R."/>
            <person name="Hildebrand F."/>
            <person name="Pallen M.J."/>
        </authorList>
    </citation>
    <scope>NUCLEOTIDE SEQUENCE</scope>
    <source>
        <strain evidence="2">ChiGjej4B4-7305</strain>
    </source>
</reference>
<dbReference type="Pfam" id="PF00300">
    <property type="entry name" value="His_Phos_1"/>
    <property type="match status" value="1"/>
</dbReference>
<accession>A0A9D2EDG2</accession>
<organism evidence="2 3">
    <name type="scientific">Candidatus Ruania gallistercoris</name>
    <dbReference type="NCBI Taxonomy" id="2838746"/>
    <lineage>
        <taxon>Bacteria</taxon>
        <taxon>Bacillati</taxon>
        <taxon>Actinomycetota</taxon>
        <taxon>Actinomycetes</taxon>
        <taxon>Micrococcales</taxon>
        <taxon>Ruaniaceae</taxon>
        <taxon>Ruania</taxon>
    </lineage>
</organism>
<reference evidence="2" key="2">
    <citation type="submission" date="2021-04" db="EMBL/GenBank/DDBJ databases">
        <authorList>
            <person name="Gilroy R."/>
        </authorList>
    </citation>
    <scope>NUCLEOTIDE SEQUENCE</scope>
    <source>
        <strain evidence="2">ChiGjej4B4-7305</strain>
    </source>
</reference>
<dbReference type="SUPFAM" id="SSF53254">
    <property type="entry name" value="Phosphoglycerate mutase-like"/>
    <property type="match status" value="1"/>
</dbReference>
<evidence type="ECO:0000313" key="2">
    <source>
        <dbReference type="EMBL" id="HIZ35311.1"/>
    </source>
</evidence>
<dbReference type="InterPro" id="IPR013078">
    <property type="entry name" value="His_Pase_superF_clade-1"/>
</dbReference>
<dbReference type="SMART" id="SM00855">
    <property type="entry name" value="PGAM"/>
    <property type="match status" value="1"/>
</dbReference>
<dbReference type="GO" id="GO:0005737">
    <property type="term" value="C:cytoplasm"/>
    <property type="evidence" value="ECO:0007669"/>
    <property type="project" value="TreeGrafter"/>
</dbReference>
<dbReference type="Proteomes" id="UP000824037">
    <property type="component" value="Unassembled WGS sequence"/>
</dbReference>
<evidence type="ECO:0000256" key="1">
    <source>
        <dbReference type="PIRSR" id="PIRSR613078-2"/>
    </source>
</evidence>
<sequence length="214" mass="22620">MTVTIHLVRHGEAVWNAEGKYQGQADSGLTARGHQQAQEVAVTLQQLGRVDGVACSDLPRVRDTAVPFLAAMGHQARIDARLREIDVGTWAGRTFADVARDEPDVVAAVARGADLRRGGGETFAETRDRVSAALDALAADHDPGAVLVVFSHGGPIRLATAAALGLPSPGHHRIVSPGNCSVTTLTWGPSQLLAYNCRTERLTVPAPARQEETA</sequence>
<dbReference type="PANTHER" id="PTHR48100">
    <property type="entry name" value="BROAD-SPECIFICITY PHOSPHATASE YOR283W-RELATED"/>
    <property type="match status" value="1"/>
</dbReference>
<dbReference type="Gene3D" id="3.40.50.1240">
    <property type="entry name" value="Phosphoglycerate mutase-like"/>
    <property type="match status" value="1"/>
</dbReference>
<dbReference type="CDD" id="cd07067">
    <property type="entry name" value="HP_PGM_like"/>
    <property type="match status" value="1"/>
</dbReference>
<dbReference type="InterPro" id="IPR001345">
    <property type="entry name" value="PG/BPGM_mutase_AS"/>
</dbReference>
<dbReference type="InterPro" id="IPR029033">
    <property type="entry name" value="His_PPase_superfam"/>
</dbReference>
<dbReference type="AlphaFoldDB" id="A0A9D2EDG2"/>
<comment type="caution">
    <text evidence="2">The sequence shown here is derived from an EMBL/GenBank/DDBJ whole genome shotgun (WGS) entry which is preliminary data.</text>
</comment>
<proteinExistence type="predicted"/>
<feature type="binding site" evidence="1">
    <location>
        <begin position="9"/>
        <end position="16"/>
    </location>
    <ligand>
        <name>substrate</name>
    </ligand>
</feature>
<protein>
    <submittedName>
        <fullName evidence="2">Histidine phosphatase family protein</fullName>
    </submittedName>
</protein>
<gene>
    <name evidence="2" type="ORF">H9815_06000</name>
</gene>
<dbReference type="InterPro" id="IPR050275">
    <property type="entry name" value="PGM_Phosphatase"/>
</dbReference>
<evidence type="ECO:0000313" key="3">
    <source>
        <dbReference type="Proteomes" id="UP000824037"/>
    </source>
</evidence>
<dbReference type="PROSITE" id="PS00175">
    <property type="entry name" value="PG_MUTASE"/>
    <property type="match status" value="1"/>
</dbReference>
<feature type="binding site" evidence="1">
    <location>
        <position position="60"/>
    </location>
    <ligand>
        <name>substrate</name>
    </ligand>
</feature>
<dbReference type="GO" id="GO:0016791">
    <property type="term" value="F:phosphatase activity"/>
    <property type="evidence" value="ECO:0007669"/>
    <property type="project" value="TreeGrafter"/>
</dbReference>
<dbReference type="EMBL" id="DXBY01000097">
    <property type="protein sequence ID" value="HIZ35311.1"/>
    <property type="molecule type" value="Genomic_DNA"/>
</dbReference>